<accession>A0A1M5CHI1</accession>
<proteinExistence type="predicted"/>
<dbReference type="Gene3D" id="1.20.1260.10">
    <property type="match status" value="1"/>
</dbReference>
<dbReference type="InterPro" id="IPR005183">
    <property type="entry name" value="DUF305_CopM-like"/>
</dbReference>
<dbReference type="InterPro" id="IPR012347">
    <property type="entry name" value="Ferritin-like"/>
</dbReference>
<dbReference type="AlphaFoldDB" id="A0A1M5CHI1"/>
<dbReference type="Pfam" id="PF03713">
    <property type="entry name" value="DUF305"/>
    <property type="match status" value="1"/>
</dbReference>
<dbReference type="Proteomes" id="UP000184533">
    <property type="component" value="Unassembled WGS sequence"/>
</dbReference>
<evidence type="ECO:0000259" key="1">
    <source>
        <dbReference type="Pfam" id="PF03713"/>
    </source>
</evidence>
<sequence length="70" mass="8071">MTVLSFWATRAQAFIDDRQFVDPMIPHHSGAILMCREADIKDAELVRLCGEIIEAQRREIEQMEAIGKRL</sequence>
<evidence type="ECO:0000313" key="2">
    <source>
        <dbReference type="EMBL" id="SHF54223.1"/>
    </source>
</evidence>
<evidence type="ECO:0000313" key="3">
    <source>
        <dbReference type="Proteomes" id="UP000184533"/>
    </source>
</evidence>
<reference evidence="2 3" key="1">
    <citation type="submission" date="2016-11" db="EMBL/GenBank/DDBJ databases">
        <authorList>
            <person name="Jaros S."/>
            <person name="Januszkiewicz K."/>
            <person name="Wedrychowicz H."/>
        </authorList>
    </citation>
    <scope>NUCLEOTIDE SEQUENCE [LARGE SCALE GENOMIC DNA]</scope>
    <source>
        <strain evidence="2 3">DSM 17137</strain>
    </source>
</reference>
<feature type="domain" description="DUF305" evidence="1">
    <location>
        <begin position="17"/>
        <end position="66"/>
    </location>
</feature>
<organism evidence="2 3">
    <name type="scientific">Devosia limi DSM 17137</name>
    <dbReference type="NCBI Taxonomy" id="1121477"/>
    <lineage>
        <taxon>Bacteria</taxon>
        <taxon>Pseudomonadati</taxon>
        <taxon>Pseudomonadota</taxon>
        <taxon>Alphaproteobacteria</taxon>
        <taxon>Hyphomicrobiales</taxon>
        <taxon>Devosiaceae</taxon>
        <taxon>Devosia</taxon>
    </lineage>
</organism>
<name>A0A1M5CHI1_9HYPH</name>
<protein>
    <recommendedName>
        <fullName evidence="1">DUF305 domain-containing protein</fullName>
    </recommendedName>
</protein>
<dbReference type="EMBL" id="FQVC01000009">
    <property type="protein sequence ID" value="SHF54223.1"/>
    <property type="molecule type" value="Genomic_DNA"/>
</dbReference>
<gene>
    <name evidence="2" type="ORF">SAMN02745223_02920</name>
</gene>